<dbReference type="OrthoDB" id="9930860at2"/>
<name>A0A4R6WX90_9PROT</name>
<keyword evidence="2" id="KW-1185">Reference proteome</keyword>
<accession>A0A4R6WX90</accession>
<evidence type="ECO:0000313" key="1">
    <source>
        <dbReference type="EMBL" id="TDQ84317.1"/>
    </source>
</evidence>
<dbReference type="RefSeq" id="WP_133612350.1">
    <property type="nucleotide sequence ID" value="NZ_SNYW01000006.1"/>
</dbReference>
<comment type="caution">
    <text evidence="1">The sequence shown here is derived from an EMBL/GenBank/DDBJ whole genome shotgun (WGS) entry which is preliminary data.</text>
</comment>
<reference evidence="1 2" key="1">
    <citation type="submission" date="2019-03" db="EMBL/GenBank/DDBJ databases">
        <title>Genomic Encyclopedia of Type Strains, Phase III (KMG-III): the genomes of soil and plant-associated and newly described type strains.</title>
        <authorList>
            <person name="Whitman W."/>
        </authorList>
    </citation>
    <scope>NUCLEOTIDE SEQUENCE [LARGE SCALE GENOMIC DNA]</scope>
    <source>
        <strain evidence="1 2">CGMCC 1.7660</strain>
    </source>
</reference>
<dbReference type="Proteomes" id="UP000295783">
    <property type="component" value="Unassembled WGS sequence"/>
</dbReference>
<dbReference type="AlphaFoldDB" id="A0A4R6WX90"/>
<organism evidence="1 2">
    <name type="scientific">Dongia mobilis</name>
    <dbReference type="NCBI Taxonomy" id="578943"/>
    <lineage>
        <taxon>Bacteria</taxon>
        <taxon>Pseudomonadati</taxon>
        <taxon>Pseudomonadota</taxon>
        <taxon>Alphaproteobacteria</taxon>
        <taxon>Rhodospirillales</taxon>
        <taxon>Dongiaceae</taxon>
        <taxon>Dongia</taxon>
    </lineage>
</organism>
<evidence type="ECO:0000313" key="2">
    <source>
        <dbReference type="Proteomes" id="UP000295783"/>
    </source>
</evidence>
<sequence>MAPSQRRPAALLQSLRHFLAPAEHQFFSTILLATLFLAVAVPGQFPGMGGVAHAQSNEVECSSIRLKLEDSRYDSTCEIISTSTDAVEVLESNAVDGSHFVVVIDHMTGHRYIFRGGGSLQSGLKDYFNNLEIEKWGASGVHMGFRTAEFVSDFKSIPSDCVAFEKYVRRQWTGWRRRIIGFGCSRAGDREQVYEALGLINFPDS</sequence>
<dbReference type="EMBL" id="SNYW01000006">
    <property type="protein sequence ID" value="TDQ84317.1"/>
    <property type="molecule type" value="Genomic_DNA"/>
</dbReference>
<gene>
    <name evidence="1" type="ORF">A8950_0867</name>
</gene>
<proteinExistence type="predicted"/>
<protein>
    <submittedName>
        <fullName evidence="1">Uncharacterized protein</fullName>
    </submittedName>
</protein>